<sequence length="333" mass="37034">MHGLNYGVTFRTLLHSDIQDLRALYKECFPVRFVSVILVIFLSYPESWFIDLAQNKSLISLAAVSNGHIIGVLVAKFSVLKDCSELDRRILDDCFPMVSIVAYIMSLGVTESWRSRGIASQLLKAFVRYASGTHNLNGPNFPSVPAIHPGEAISNNFVGLPPDDYSQIQFPGENSDLRGSPSVDIYHSALDLLDSLPPCPPGCHAVYLHVLSSNTQARRFYENRGFYASHMLPGCYSIGGRPADGCTYVMHMNGGYASRPRNNLSVLWSRMVDSLHNPWVPGPISWLVQLVLRFGQAVVCRIYPIQTVQSRHSQSDYFQSSSSLYLPSARSLT</sequence>
<evidence type="ECO:0000256" key="3">
    <source>
        <dbReference type="ARBA" id="ARBA00022829"/>
    </source>
</evidence>
<dbReference type="SUPFAM" id="SSF55729">
    <property type="entry name" value="Acyl-CoA N-acyltransferases (Nat)"/>
    <property type="match status" value="1"/>
</dbReference>
<evidence type="ECO:0000256" key="2">
    <source>
        <dbReference type="ARBA" id="ARBA00022679"/>
    </source>
</evidence>
<dbReference type="EMBL" id="LUCM01001276">
    <property type="protein sequence ID" value="KAA0199167.1"/>
    <property type="molecule type" value="Genomic_DNA"/>
</dbReference>
<dbReference type="GO" id="GO:0004402">
    <property type="term" value="F:histone acetyltransferase activity"/>
    <property type="evidence" value="ECO:0007669"/>
    <property type="project" value="TreeGrafter"/>
</dbReference>
<keyword evidence="2" id="KW-0808">Transferase</keyword>
<reference evidence="12" key="1">
    <citation type="submission" date="2019-05" db="EMBL/GenBank/DDBJ databases">
        <title>Annotation for the trematode Fasciolopsis buski.</title>
        <authorList>
            <person name="Choi Y.-J."/>
        </authorList>
    </citation>
    <scope>NUCLEOTIDE SEQUENCE</scope>
    <source>
        <strain evidence="12">HT</strain>
        <tissue evidence="12">Whole worm</tissue>
    </source>
</reference>
<accession>A0A8E0S4U1</accession>
<evidence type="ECO:0000256" key="5">
    <source>
        <dbReference type="ARBA" id="ARBA00023315"/>
    </source>
</evidence>
<evidence type="ECO:0000313" key="13">
    <source>
        <dbReference type="Proteomes" id="UP000728185"/>
    </source>
</evidence>
<evidence type="ECO:0000259" key="11">
    <source>
        <dbReference type="PROSITE" id="PS51186"/>
    </source>
</evidence>
<dbReference type="InterPro" id="IPR016181">
    <property type="entry name" value="Acyl_CoA_acyltransferase"/>
</dbReference>
<dbReference type="EC" id="2.3.1.259" evidence="7"/>
<dbReference type="PANTHER" id="PTHR14744">
    <property type="entry name" value="N-ALPHA-ACETYLTRANSFERASE 60"/>
    <property type="match status" value="1"/>
</dbReference>
<dbReference type="GO" id="GO:0000139">
    <property type="term" value="C:Golgi membrane"/>
    <property type="evidence" value="ECO:0007669"/>
    <property type="project" value="TreeGrafter"/>
</dbReference>
<evidence type="ECO:0000256" key="4">
    <source>
        <dbReference type="ARBA" id="ARBA00022853"/>
    </source>
</evidence>
<keyword evidence="5" id="KW-0012">Acyltransferase</keyword>
<comment type="catalytic activity">
    <reaction evidence="9">
        <text>L-lysyl-[protein] + acetyl-CoA = N(6)-acetyl-L-lysyl-[protein] + CoA + H(+)</text>
        <dbReference type="Rhea" id="RHEA:45948"/>
        <dbReference type="Rhea" id="RHEA-COMP:9752"/>
        <dbReference type="Rhea" id="RHEA-COMP:10731"/>
        <dbReference type="ChEBI" id="CHEBI:15378"/>
        <dbReference type="ChEBI" id="CHEBI:29969"/>
        <dbReference type="ChEBI" id="CHEBI:57287"/>
        <dbReference type="ChEBI" id="CHEBI:57288"/>
        <dbReference type="ChEBI" id="CHEBI:61930"/>
        <dbReference type="EC" id="2.3.1.48"/>
    </reaction>
</comment>
<gene>
    <name evidence="12" type="ORF">FBUS_08638</name>
</gene>
<evidence type="ECO:0000256" key="8">
    <source>
        <dbReference type="ARBA" id="ARBA00026144"/>
    </source>
</evidence>
<evidence type="ECO:0000256" key="7">
    <source>
        <dbReference type="ARBA" id="ARBA00026111"/>
    </source>
</evidence>
<evidence type="ECO:0000256" key="6">
    <source>
        <dbReference type="ARBA" id="ARBA00025774"/>
    </source>
</evidence>
<dbReference type="GO" id="GO:0120518">
    <property type="term" value="F:protein N-terminal-methionine acetyltransferase activity"/>
    <property type="evidence" value="ECO:0007669"/>
    <property type="project" value="UniProtKB-EC"/>
</dbReference>
<dbReference type="GO" id="GO:0007059">
    <property type="term" value="P:chromosome segregation"/>
    <property type="evidence" value="ECO:0007669"/>
    <property type="project" value="UniProtKB-KW"/>
</dbReference>
<dbReference type="Proteomes" id="UP000728185">
    <property type="component" value="Unassembled WGS sequence"/>
</dbReference>
<protein>
    <recommendedName>
        <fullName evidence="8">N-alpha-acetyltransferase 60</fullName>
        <ecNumber evidence="7">2.3.1.259</ecNumber>
        <ecNumber evidence="1">2.3.1.48</ecNumber>
    </recommendedName>
</protein>
<name>A0A8E0S4U1_9TREM</name>
<proteinExistence type="inferred from homology"/>
<dbReference type="Gene3D" id="3.40.630.30">
    <property type="match status" value="1"/>
</dbReference>
<evidence type="ECO:0000256" key="9">
    <source>
        <dbReference type="ARBA" id="ARBA00048017"/>
    </source>
</evidence>
<keyword evidence="4" id="KW-0156">Chromatin regulator</keyword>
<comment type="catalytic activity">
    <reaction evidence="10">
        <text>N-terminal L-methionyl-[transmembrane protein] + acetyl-CoA = N-terminal N(alpha)-acetyl-L-methionyl-[transmembrane protein] + CoA + H(+)</text>
        <dbReference type="Rhea" id="RHEA:50604"/>
        <dbReference type="Rhea" id="RHEA-COMP:12745"/>
        <dbReference type="Rhea" id="RHEA-COMP:12746"/>
        <dbReference type="ChEBI" id="CHEBI:15378"/>
        <dbReference type="ChEBI" id="CHEBI:57287"/>
        <dbReference type="ChEBI" id="CHEBI:57288"/>
        <dbReference type="ChEBI" id="CHEBI:64731"/>
        <dbReference type="ChEBI" id="CHEBI:133414"/>
        <dbReference type="EC" id="2.3.1.259"/>
    </reaction>
</comment>
<dbReference type="AlphaFoldDB" id="A0A8E0S4U1"/>
<evidence type="ECO:0000256" key="10">
    <source>
        <dbReference type="ARBA" id="ARBA00048848"/>
    </source>
</evidence>
<feature type="domain" description="N-acetyltransferase" evidence="11">
    <location>
        <begin position="8"/>
        <end position="255"/>
    </location>
</feature>
<comment type="similarity">
    <text evidence="6">Belongs to the acetyltransferase family. NAA60 subfamily.</text>
</comment>
<evidence type="ECO:0000256" key="1">
    <source>
        <dbReference type="ARBA" id="ARBA00013184"/>
    </source>
</evidence>
<dbReference type="EC" id="2.3.1.48" evidence="1"/>
<keyword evidence="3" id="KW-0159">Chromosome partition</keyword>
<comment type="caution">
    <text evidence="12">The sequence shown here is derived from an EMBL/GenBank/DDBJ whole genome shotgun (WGS) entry which is preliminary data.</text>
</comment>
<organism evidence="12 13">
    <name type="scientific">Fasciolopsis buskii</name>
    <dbReference type="NCBI Taxonomy" id="27845"/>
    <lineage>
        <taxon>Eukaryota</taxon>
        <taxon>Metazoa</taxon>
        <taxon>Spiralia</taxon>
        <taxon>Lophotrochozoa</taxon>
        <taxon>Platyhelminthes</taxon>
        <taxon>Trematoda</taxon>
        <taxon>Digenea</taxon>
        <taxon>Plagiorchiida</taxon>
        <taxon>Echinostomata</taxon>
        <taxon>Echinostomatoidea</taxon>
        <taxon>Fasciolidae</taxon>
        <taxon>Fasciolopsis</taxon>
    </lineage>
</organism>
<dbReference type="InterPro" id="IPR045141">
    <property type="entry name" value="NAA60-like"/>
</dbReference>
<keyword evidence="13" id="KW-1185">Reference proteome</keyword>
<dbReference type="Pfam" id="PF00583">
    <property type="entry name" value="Acetyltransf_1"/>
    <property type="match status" value="1"/>
</dbReference>
<dbReference type="CDD" id="cd04301">
    <property type="entry name" value="NAT_SF"/>
    <property type="match status" value="1"/>
</dbReference>
<dbReference type="PROSITE" id="PS51186">
    <property type="entry name" value="GNAT"/>
    <property type="match status" value="1"/>
</dbReference>
<dbReference type="InterPro" id="IPR000182">
    <property type="entry name" value="GNAT_dom"/>
</dbReference>
<dbReference type="OrthoDB" id="47017at2759"/>
<evidence type="ECO:0000313" key="12">
    <source>
        <dbReference type="EMBL" id="KAA0199167.1"/>
    </source>
</evidence>
<dbReference type="PANTHER" id="PTHR14744:SF15">
    <property type="entry name" value="N-ALPHA-ACETYLTRANSFERASE 60"/>
    <property type="match status" value="1"/>
</dbReference>